<dbReference type="Pfam" id="PF13456">
    <property type="entry name" value="RVT_3"/>
    <property type="match status" value="1"/>
</dbReference>
<gene>
    <name evidence="2" type="ORF">JZO70_12520</name>
</gene>
<evidence type="ECO:0000313" key="3">
    <source>
        <dbReference type="Proteomes" id="UP000664601"/>
    </source>
</evidence>
<dbReference type="Proteomes" id="UP000664601">
    <property type="component" value="Unassembled WGS sequence"/>
</dbReference>
<dbReference type="PROSITE" id="PS50879">
    <property type="entry name" value="RNASE_H_1"/>
    <property type="match status" value="1"/>
</dbReference>
<dbReference type="Gene3D" id="3.30.420.10">
    <property type="entry name" value="Ribonuclease H-like superfamily/Ribonuclease H"/>
    <property type="match status" value="1"/>
</dbReference>
<keyword evidence="3" id="KW-1185">Reference proteome</keyword>
<comment type="caution">
    <text evidence="2">The sequence shown here is derived from an EMBL/GenBank/DDBJ whole genome shotgun (WGS) entry which is preliminary data.</text>
</comment>
<dbReference type="PANTHER" id="PTHR47723:SF19">
    <property type="entry name" value="POLYNUCLEOTIDYL TRANSFERASE, RIBONUCLEASE H-LIKE SUPERFAMILY PROTEIN"/>
    <property type="match status" value="1"/>
</dbReference>
<dbReference type="RefSeq" id="WP_207673907.1">
    <property type="nucleotide sequence ID" value="NZ_JAFREM010000018.1"/>
</dbReference>
<accession>A0ABS3LBJ4</accession>
<dbReference type="InterPro" id="IPR036397">
    <property type="entry name" value="RNaseH_sf"/>
</dbReference>
<dbReference type="InterPro" id="IPR053151">
    <property type="entry name" value="RNase_H-like"/>
</dbReference>
<evidence type="ECO:0000259" key="1">
    <source>
        <dbReference type="PROSITE" id="PS50879"/>
    </source>
</evidence>
<proteinExistence type="predicted"/>
<dbReference type="CDD" id="cd09279">
    <property type="entry name" value="RNase_HI_like"/>
    <property type="match status" value="1"/>
</dbReference>
<protein>
    <submittedName>
        <fullName evidence="2">Ribonuclease HI family protein</fullName>
    </submittedName>
</protein>
<dbReference type="InterPro" id="IPR002156">
    <property type="entry name" value="RNaseH_domain"/>
</dbReference>
<reference evidence="2 3" key="1">
    <citation type="submission" date="2021-03" db="EMBL/GenBank/DDBJ databases">
        <title>Enterococcal diversity collection.</title>
        <authorList>
            <person name="Gilmore M.S."/>
            <person name="Schwartzman J."/>
            <person name="Van Tyne D."/>
            <person name="Martin M."/>
            <person name="Earl A.M."/>
            <person name="Manson A.L."/>
            <person name="Straub T."/>
            <person name="Salamzade R."/>
            <person name="Saavedra J."/>
            <person name="Lebreton F."/>
            <person name="Prichula J."/>
            <person name="Schaufler K."/>
            <person name="Gaca A."/>
            <person name="Sgardioli B."/>
            <person name="Wagenaar J."/>
            <person name="Strong T."/>
        </authorList>
    </citation>
    <scope>NUCLEOTIDE SEQUENCE [LARGE SCALE GENOMIC DNA]</scope>
    <source>
        <strain evidence="2 3">669A</strain>
    </source>
</reference>
<evidence type="ECO:0000313" key="2">
    <source>
        <dbReference type="EMBL" id="MBO1306992.1"/>
    </source>
</evidence>
<dbReference type="SUPFAM" id="SSF53098">
    <property type="entry name" value="Ribonuclease H-like"/>
    <property type="match status" value="1"/>
</dbReference>
<sequence length="133" mass="15086">MIKVYTDAATNAQQKKSGGGILIVNDNQQTQLSFPLEEEDNHSAELAAIMYALRYLLENQLENQNVLLYSDSKTAIKILDQGQTKNNRFSPYLTEFNEISEKFTLLVLQWIPESKNKGADHLARQGLQKSLKL</sequence>
<dbReference type="InterPro" id="IPR012337">
    <property type="entry name" value="RNaseH-like_sf"/>
</dbReference>
<feature type="domain" description="RNase H type-1" evidence="1">
    <location>
        <begin position="1"/>
        <end position="128"/>
    </location>
</feature>
<name>A0ABS3LBJ4_9ENTE</name>
<organism evidence="2 3">
    <name type="scientific">Candidatus Enterococcus moelleringii</name>
    <dbReference type="NCBI Taxonomy" id="2815325"/>
    <lineage>
        <taxon>Bacteria</taxon>
        <taxon>Bacillati</taxon>
        <taxon>Bacillota</taxon>
        <taxon>Bacilli</taxon>
        <taxon>Lactobacillales</taxon>
        <taxon>Enterococcaceae</taxon>
        <taxon>Enterococcus</taxon>
    </lineage>
</organism>
<dbReference type="PANTHER" id="PTHR47723">
    <property type="entry name" value="OS05G0353850 PROTEIN"/>
    <property type="match status" value="1"/>
</dbReference>
<dbReference type="EMBL" id="JAFREM010000018">
    <property type="protein sequence ID" value="MBO1306992.1"/>
    <property type="molecule type" value="Genomic_DNA"/>
</dbReference>